<feature type="transmembrane region" description="Helical" evidence="1">
    <location>
        <begin position="368"/>
        <end position="390"/>
    </location>
</feature>
<comment type="caution">
    <text evidence="2">The sequence shown here is derived from an EMBL/GenBank/DDBJ whole genome shotgun (WGS) entry which is preliminary data.</text>
</comment>
<dbReference type="EMBL" id="MFJF01000001">
    <property type="protein sequence ID" value="OGG08421.1"/>
    <property type="molecule type" value="Genomic_DNA"/>
</dbReference>
<name>A0A1F5Z7M5_9BACT</name>
<dbReference type="Proteomes" id="UP000177354">
    <property type="component" value="Unassembled WGS sequence"/>
</dbReference>
<keyword evidence="1" id="KW-0812">Transmembrane</keyword>
<accession>A0A1F5Z7M5</accession>
<feature type="transmembrane region" description="Helical" evidence="1">
    <location>
        <begin position="341"/>
        <end position="362"/>
    </location>
</feature>
<evidence type="ECO:0000256" key="1">
    <source>
        <dbReference type="SAM" id="Phobius"/>
    </source>
</evidence>
<feature type="transmembrane region" description="Helical" evidence="1">
    <location>
        <begin position="176"/>
        <end position="193"/>
    </location>
</feature>
<evidence type="ECO:0000313" key="2">
    <source>
        <dbReference type="EMBL" id="OGG08421.1"/>
    </source>
</evidence>
<evidence type="ECO:0000313" key="3">
    <source>
        <dbReference type="Proteomes" id="UP000177354"/>
    </source>
</evidence>
<reference evidence="2 3" key="1">
    <citation type="journal article" date="2016" name="Nat. Commun.">
        <title>Thousands of microbial genomes shed light on interconnected biogeochemical processes in an aquifer system.</title>
        <authorList>
            <person name="Anantharaman K."/>
            <person name="Brown C.T."/>
            <person name="Hug L.A."/>
            <person name="Sharon I."/>
            <person name="Castelle C.J."/>
            <person name="Probst A.J."/>
            <person name="Thomas B.C."/>
            <person name="Singh A."/>
            <person name="Wilkins M.J."/>
            <person name="Karaoz U."/>
            <person name="Brodie E.L."/>
            <person name="Williams K.H."/>
            <person name="Hubbard S.S."/>
            <person name="Banfield J.F."/>
        </authorList>
    </citation>
    <scope>NUCLEOTIDE SEQUENCE [LARGE SCALE GENOMIC DNA]</scope>
</reference>
<gene>
    <name evidence="2" type="ORF">A2777_03145</name>
</gene>
<feature type="transmembrane region" description="Helical" evidence="1">
    <location>
        <begin position="240"/>
        <end position="262"/>
    </location>
</feature>
<keyword evidence="1" id="KW-0472">Membrane</keyword>
<organism evidence="2 3">
    <name type="scientific">Candidatus Gottesmanbacteria bacterium RIFCSPHIGHO2_01_FULL_40_15</name>
    <dbReference type="NCBI Taxonomy" id="1798376"/>
    <lineage>
        <taxon>Bacteria</taxon>
        <taxon>Candidatus Gottesmaniibacteriota</taxon>
    </lineage>
</organism>
<proteinExistence type="predicted"/>
<protein>
    <recommendedName>
        <fullName evidence="4">Glycosyltransferase RgtA/B/C/D-like domain-containing protein</fullName>
    </recommendedName>
</protein>
<feature type="transmembrane region" description="Helical" evidence="1">
    <location>
        <begin position="283"/>
        <end position="304"/>
    </location>
</feature>
<keyword evidence="1" id="KW-1133">Transmembrane helix</keyword>
<dbReference type="AlphaFoldDB" id="A0A1F5Z7M5"/>
<evidence type="ECO:0008006" key="4">
    <source>
        <dbReference type="Google" id="ProtNLM"/>
    </source>
</evidence>
<feature type="transmembrane region" description="Helical" evidence="1">
    <location>
        <begin position="94"/>
        <end position="116"/>
    </location>
</feature>
<sequence>MEGIIVTILILTAILGIELQYIVGKLATPPNMVYLGTVHWPSDYFYYLSQFAQGTYNFLSSTMLFTPEKLKPVLVGWQNVLTGRILTGLGLDVILAYQVAVAVYLGVYLVVSYFLLREIFPQNWGKRLLALFLFITSNSMFQILPKAGGGWEFSYWTHWYNLGISLARFGPTPHHLIAYSLGTYILLLTVFWVKNGFKKKLDLSLLAASGFLLSSINPVTWGLTTLAASVAGGLMKKLKYLVPGVILLLAGVLPAIYVKSVFSVSPYLLSSAWESAQQLKMTPLWLFYNSGLIVILAILGIWQYWRKPSWARLLVFIFLSFAVFFYLSGVPEKIRISNARFWPSQVYIPIAVLATEGIIFLSSRFKRIKVFILVFIIIIYCASLLPTYYVQYKDLLTPKINNSYYYIPKNVYLAIIKARDISTPQDIFLVQWPYNEPFPGLTGRKTVFGFDLFTINISEKVRDAFSLIDGKASGDEVSMILKKYRISHLLLYSANNYFRQFPIFEPVYDNKTMVIYKVNL</sequence>
<feature type="transmembrane region" description="Helical" evidence="1">
    <location>
        <begin position="310"/>
        <end position="329"/>
    </location>
</feature>
<feature type="transmembrane region" description="Helical" evidence="1">
    <location>
        <begin position="128"/>
        <end position="145"/>
    </location>
</feature>